<evidence type="ECO:0000313" key="3">
    <source>
        <dbReference type="EMBL" id="MEZ7513818.1"/>
    </source>
</evidence>
<dbReference type="Proteomes" id="UP001568894">
    <property type="component" value="Unassembled WGS sequence"/>
</dbReference>
<feature type="compositionally biased region" description="Low complexity" evidence="1">
    <location>
        <begin position="297"/>
        <end position="309"/>
    </location>
</feature>
<feature type="compositionally biased region" description="Polar residues" evidence="1">
    <location>
        <begin position="264"/>
        <end position="296"/>
    </location>
</feature>
<accession>A0ABV4K840</accession>
<evidence type="ECO:0000313" key="4">
    <source>
        <dbReference type="Proteomes" id="UP001568894"/>
    </source>
</evidence>
<gene>
    <name evidence="3" type="ORF">QO192_00835</name>
</gene>
<feature type="compositionally biased region" description="Polar residues" evidence="1">
    <location>
        <begin position="329"/>
        <end position="368"/>
    </location>
</feature>
<feature type="compositionally biased region" description="Low complexity" evidence="1">
    <location>
        <begin position="369"/>
        <end position="395"/>
    </location>
</feature>
<organism evidence="3 4">
    <name type="scientific">Flavobacterium frigidarium</name>
    <dbReference type="NCBI Taxonomy" id="99286"/>
    <lineage>
        <taxon>Bacteria</taxon>
        <taxon>Pseudomonadati</taxon>
        <taxon>Bacteroidota</taxon>
        <taxon>Flavobacteriia</taxon>
        <taxon>Flavobacteriales</taxon>
        <taxon>Flavobacteriaceae</taxon>
        <taxon>Flavobacterium</taxon>
    </lineage>
</organism>
<sequence length="436" mass="50725">MKTKILFLSLATAVLGLNAQAQYNTQVKPSNYEISDNLDLRAVASIFGESRDIEDFERKLNDPDIQISNLDLNDDNEVDYLRVIESVERNTHVVVIQAVLDRDVYQDVATIDLEKDRNNTVQVQFIGNEFMYGQNYIYEPTYYSTPLIYASFWSSNYRPYVSTYRWNYYPSYYRAWNPFPVFRYRNNISVNINIKNRYNYVNSRRSSNAAIIYNSRRANGYERMHPNYAFSRRNTTVINRYELDQNRSTRRVSSKPTRTYADNRATSRTSRISSYENNRTVNKNGNYRTRSSATIGRSNPQQRSNSSRSNHTRSTEQQNRRAESPAVRTASNSRNTNTRKPNYSTQRSSNQENTAQRRTSNPNTRATQPRTNTAENRTRTTTRQNNQTATPRNNRVSSNRTEKSSGSVSRSSSQKSERSNNNNSRRSSSSLENRRS</sequence>
<evidence type="ECO:0000256" key="2">
    <source>
        <dbReference type="SAM" id="SignalP"/>
    </source>
</evidence>
<dbReference type="EMBL" id="JASMRN010000001">
    <property type="protein sequence ID" value="MEZ7513818.1"/>
    <property type="molecule type" value="Genomic_DNA"/>
</dbReference>
<comment type="caution">
    <text evidence="3">The sequence shown here is derived from an EMBL/GenBank/DDBJ whole genome shotgun (WGS) entry which is preliminary data.</text>
</comment>
<evidence type="ECO:0008006" key="5">
    <source>
        <dbReference type="Google" id="ProtNLM"/>
    </source>
</evidence>
<feature type="chain" id="PRO_5046554718" description="DUF3300 domain-containing protein" evidence="2">
    <location>
        <begin position="22"/>
        <end position="436"/>
    </location>
</feature>
<reference evidence="3 4" key="1">
    <citation type="submission" date="2023-05" db="EMBL/GenBank/DDBJ databases">
        <title>Adaptations of aquatic viruses from atmosphere-close ecosystems of the Central Arctic Ocean.</title>
        <authorList>
            <person name="Rahlff J."/>
            <person name="Holmfeldt K."/>
        </authorList>
    </citation>
    <scope>NUCLEOTIDE SEQUENCE [LARGE SCALE GENOMIC DNA]</scope>
    <source>
        <strain evidence="3 4">Arc14</strain>
    </source>
</reference>
<keyword evidence="2" id="KW-0732">Signal</keyword>
<feature type="signal peptide" evidence="2">
    <location>
        <begin position="1"/>
        <end position="21"/>
    </location>
</feature>
<feature type="compositionally biased region" description="Low complexity" evidence="1">
    <location>
        <begin position="404"/>
        <end position="436"/>
    </location>
</feature>
<proteinExistence type="predicted"/>
<protein>
    <recommendedName>
        <fullName evidence="5">DUF3300 domain-containing protein</fullName>
    </recommendedName>
</protein>
<dbReference type="RefSeq" id="WP_371567258.1">
    <property type="nucleotide sequence ID" value="NZ_JASMRN010000001.1"/>
</dbReference>
<name>A0ABV4K840_9FLAO</name>
<keyword evidence="4" id="KW-1185">Reference proteome</keyword>
<evidence type="ECO:0000256" key="1">
    <source>
        <dbReference type="SAM" id="MobiDB-lite"/>
    </source>
</evidence>
<feature type="region of interest" description="Disordered" evidence="1">
    <location>
        <begin position="245"/>
        <end position="436"/>
    </location>
</feature>